<evidence type="ECO:0000256" key="2">
    <source>
        <dbReference type="ARBA" id="ARBA00023295"/>
    </source>
</evidence>
<dbReference type="Pfam" id="PF01156">
    <property type="entry name" value="IU_nuc_hydro"/>
    <property type="match status" value="1"/>
</dbReference>
<evidence type="ECO:0000313" key="4">
    <source>
        <dbReference type="EMBL" id="CDX17061.1"/>
    </source>
</evidence>
<dbReference type="SUPFAM" id="SSF53590">
    <property type="entry name" value="Nucleoside hydrolase"/>
    <property type="match status" value="1"/>
</dbReference>
<sequence>MTKPIILDCDPGNDDALGILVAAGHEALDLKAVTTGAGHLAGDRTARNGAITVAFTGRSDVPVAAGAMRPLVRERLIAGILDQTSALDPERPDLEAVPLDPRHSSDLIAELVVSGVASTVVTTGPLTNLALALRRNPGLLQKIERVVSLGGAWGLGNKTAAAEWNVLCDPEAAAIVFGAGIPLTLVPIDVGPQAVITDRLIADAEAVGGKVGRFAAELLRSLNKTFRPGVFGPAAMPLNDPVASLVAAEPSLAKTAPARVEVELAGRLTYGRTVIDFAGRSGPPNAEIAVELDGEGIHAAFIAALKRLARRPDRTGEEV</sequence>
<dbReference type="EMBL" id="CCMZ01000016">
    <property type="protein sequence ID" value="CDX17061.1"/>
    <property type="molecule type" value="Genomic_DNA"/>
</dbReference>
<dbReference type="GO" id="GO:0005829">
    <property type="term" value="C:cytosol"/>
    <property type="evidence" value="ECO:0007669"/>
    <property type="project" value="TreeGrafter"/>
</dbReference>
<name>A0A090DLD7_MESPL</name>
<dbReference type="Proteomes" id="UP000045285">
    <property type="component" value="Unassembled WGS sequence"/>
</dbReference>
<dbReference type="InterPro" id="IPR036452">
    <property type="entry name" value="Ribo_hydro-like"/>
</dbReference>
<evidence type="ECO:0000256" key="1">
    <source>
        <dbReference type="ARBA" id="ARBA00022801"/>
    </source>
</evidence>
<protein>
    <submittedName>
        <fullName evidence="4">Inosine-uridine nucleoside N-ribohydrolase</fullName>
    </submittedName>
</protein>
<proteinExistence type="predicted"/>
<keyword evidence="5" id="KW-1185">Reference proteome</keyword>
<dbReference type="InterPro" id="IPR023186">
    <property type="entry name" value="IUNH"/>
</dbReference>
<gene>
    <name evidence="4" type="ORF">MPL3356_230030</name>
</gene>
<dbReference type="GO" id="GO:0006152">
    <property type="term" value="P:purine nucleoside catabolic process"/>
    <property type="evidence" value="ECO:0007669"/>
    <property type="project" value="TreeGrafter"/>
</dbReference>
<dbReference type="Gene3D" id="3.90.245.10">
    <property type="entry name" value="Ribonucleoside hydrolase-like"/>
    <property type="match status" value="1"/>
</dbReference>
<accession>A0A090DLD7</accession>
<reference evidence="5" key="1">
    <citation type="submission" date="2014-08" db="EMBL/GenBank/DDBJ databases">
        <authorList>
            <person name="Moulin L."/>
        </authorList>
    </citation>
    <scope>NUCLEOTIDE SEQUENCE [LARGE SCALE GENOMIC DNA]</scope>
</reference>
<dbReference type="InterPro" id="IPR001910">
    <property type="entry name" value="Inosine/uridine_hydrolase_dom"/>
</dbReference>
<dbReference type="GO" id="GO:0008477">
    <property type="term" value="F:purine nucleosidase activity"/>
    <property type="evidence" value="ECO:0007669"/>
    <property type="project" value="TreeGrafter"/>
</dbReference>
<dbReference type="AlphaFoldDB" id="A0A090DLD7"/>
<evidence type="ECO:0000313" key="5">
    <source>
        <dbReference type="Proteomes" id="UP000045285"/>
    </source>
</evidence>
<evidence type="ECO:0000259" key="3">
    <source>
        <dbReference type="Pfam" id="PF01156"/>
    </source>
</evidence>
<dbReference type="PANTHER" id="PTHR12304:SF4">
    <property type="entry name" value="URIDINE NUCLEOSIDASE"/>
    <property type="match status" value="1"/>
</dbReference>
<keyword evidence="1 4" id="KW-0378">Hydrolase</keyword>
<keyword evidence="2" id="KW-0326">Glycosidase</keyword>
<dbReference type="PANTHER" id="PTHR12304">
    <property type="entry name" value="INOSINE-URIDINE PREFERRING NUCLEOSIDE HYDROLASE"/>
    <property type="match status" value="1"/>
</dbReference>
<feature type="domain" description="Inosine/uridine-preferring nucleoside hydrolase" evidence="3">
    <location>
        <begin position="5"/>
        <end position="296"/>
    </location>
</feature>
<organism evidence="4 5">
    <name type="scientific">Mesorhizobium plurifarium</name>
    <dbReference type="NCBI Taxonomy" id="69974"/>
    <lineage>
        <taxon>Bacteria</taxon>
        <taxon>Pseudomonadati</taxon>
        <taxon>Pseudomonadota</taxon>
        <taxon>Alphaproteobacteria</taxon>
        <taxon>Hyphomicrobiales</taxon>
        <taxon>Phyllobacteriaceae</taxon>
        <taxon>Mesorhizobium</taxon>
    </lineage>
</organism>
<dbReference type="STRING" id="69974.MPLDJ20_140369"/>